<keyword evidence="3" id="KW-1185">Reference proteome</keyword>
<dbReference type="OrthoDB" id="2985014at2759"/>
<dbReference type="EMBL" id="KZ309601">
    <property type="protein sequence ID" value="KAG8239338.1"/>
    <property type="molecule type" value="Genomic_DNA"/>
</dbReference>
<evidence type="ECO:0000313" key="2">
    <source>
        <dbReference type="EMBL" id="KAG8239338.1"/>
    </source>
</evidence>
<organism evidence="2 3">
    <name type="scientific">Ladona fulva</name>
    <name type="common">Scarce chaser dragonfly</name>
    <name type="synonym">Libellula fulva</name>
    <dbReference type="NCBI Taxonomy" id="123851"/>
    <lineage>
        <taxon>Eukaryota</taxon>
        <taxon>Metazoa</taxon>
        <taxon>Ecdysozoa</taxon>
        <taxon>Arthropoda</taxon>
        <taxon>Hexapoda</taxon>
        <taxon>Insecta</taxon>
        <taxon>Pterygota</taxon>
        <taxon>Palaeoptera</taxon>
        <taxon>Odonata</taxon>
        <taxon>Epiprocta</taxon>
        <taxon>Anisoptera</taxon>
        <taxon>Libelluloidea</taxon>
        <taxon>Libellulidae</taxon>
        <taxon>Ladona</taxon>
    </lineage>
</organism>
<evidence type="ECO:0000313" key="3">
    <source>
        <dbReference type="Proteomes" id="UP000792457"/>
    </source>
</evidence>
<dbReference type="AlphaFoldDB" id="A0A8K0KWC5"/>
<sequence length="82" mass="9231">MTEKGQVSWKFREEENSSSICAGWSQKRYIMAVMGFLCLLMQYVMKVNLSVGIVAMVRSNFPRDNSTSANYGLDAPQLGTKE</sequence>
<dbReference type="Proteomes" id="UP000792457">
    <property type="component" value="Unassembled WGS sequence"/>
</dbReference>
<keyword evidence="1" id="KW-0812">Transmembrane</keyword>
<accession>A0A8K0KWC5</accession>
<feature type="non-terminal residue" evidence="2">
    <location>
        <position position="1"/>
    </location>
</feature>
<reference evidence="2" key="1">
    <citation type="submission" date="2013-04" db="EMBL/GenBank/DDBJ databases">
        <authorList>
            <person name="Qu J."/>
            <person name="Murali S.C."/>
            <person name="Bandaranaike D."/>
            <person name="Bellair M."/>
            <person name="Blankenburg K."/>
            <person name="Chao H."/>
            <person name="Dinh H."/>
            <person name="Doddapaneni H."/>
            <person name="Downs B."/>
            <person name="Dugan-Rocha S."/>
            <person name="Elkadiri S."/>
            <person name="Gnanaolivu R.D."/>
            <person name="Hernandez B."/>
            <person name="Javaid M."/>
            <person name="Jayaseelan J.C."/>
            <person name="Lee S."/>
            <person name="Li M."/>
            <person name="Ming W."/>
            <person name="Munidasa M."/>
            <person name="Muniz J."/>
            <person name="Nguyen L."/>
            <person name="Ongeri F."/>
            <person name="Osuji N."/>
            <person name="Pu L.-L."/>
            <person name="Puazo M."/>
            <person name="Qu C."/>
            <person name="Quiroz J."/>
            <person name="Raj R."/>
            <person name="Weissenberger G."/>
            <person name="Xin Y."/>
            <person name="Zou X."/>
            <person name="Han Y."/>
            <person name="Richards S."/>
            <person name="Worley K."/>
            <person name="Muzny D."/>
            <person name="Gibbs R."/>
        </authorList>
    </citation>
    <scope>NUCLEOTIDE SEQUENCE</scope>
    <source>
        <strain evidence="2">Sampled in the wild</strain>
    </source>
</reference>
<evidence type="ECO:0000256" key="1">
    <source>
        <dbReference type="SAM" id="Phobius"/>
    </source>
</evidence>
<gene>
    <name evidence="2" type="ORF">J437_LFUL019040</name>
</gene>
<protein>
    <submittedName>
        <fullName evidence="2">Uncharacterized protein</fullName>
    </submittedName>
</protein>
<name>A0A8K0KWC5_LADFU</name>
<comment type="caution">
    <text evidence="2">The sequence shown here is derived from an EMBL/GenBank/DDBJ whole genome shotgun (WGS) entry which is preliminary data.</text>
</comment>
<feature type="transmembrane region" description="Helical" evidence="1">
    <location>
        <begin position="29"/>
        <end position="57"/>
    </location>
</feature>
<keyword evidence="1" id="KW-1133">Transmembrane helix</keyword>
<proteinExistence type="predicted"/>
<keyword evidence="1" id="KW-0472">Membrane</keyword>
<reference evidence="2" key="2">
    <citation type="submission" date="2017-10" db="EMBL/GenBank/DDBJ databases">
        <title>Ladona fulva Genome sequencing and assembly.</title>
        <authorList>
            <person name="Murali S."/>
            <person name="Richards S."/>
            <person name="Bandaranaike D."/>
            <person name="Bellair M."/>
            <person name="Blankenburg K."/>
            <person name="Chao H."/>
            <person name="Dinh H."/>
            <person name="Doddapaneni H."/>
            <person name="Dugan-Rocha S."/>
            <person name="Elkadiri S."/>
            <person name="Gnanaolivu R."/>
            <person name="Hernandez B."/>
            <person name="Skinner E."/>
            <person name="Javaid M."/>
            <person name="Lee S."/>
            <person name="Li M."/>
            <person name="Ming W."/>
            <person name="Munidasa M."/>
            <person name="Muniz J."/>
            <person name="Nguyen L."/>
            <person name="Hughes D."/>
            <person name="Osuji N."/>
            <person name="Pu L.-L."/>
            <person name="Puazo M."/>
            <person name="Qu C."/>
            <person name="Quiroz J."/>
            <person name="Raj R."/>
            <person name="Weissenberger G."/>
            <person name="Xin Y."/>
            <person name="Zou X."/>
            <person name="Han Y."/>
            <person name="Worley K."/>
            <person name="Muzny D."/>
            <person name="Gibbs R."/>
        </authorList>
    </citation>
    <scope>NUCLEOTIDE SEQUENCE</scope>
    <source>
        <strain evidence="2">Sampled in the wild</strain>
    </source>
</reference>